<keyword evidence="7" id="KW-0677">Repeat</keyword>
<feature type="transmembrane region" description="Helical" evidence="26">
    <location>
        <begin position="437"/>
        <end position="459"/>
    </location>
</feature>
<dbReference type="GO" id="GO:0006869">
    <property type="term" value="P:lipid transport"/>
    <property type="evidence" value="ECO:0007669"/>
    <property type="project" value="UniProtKB-KW"/>
</dbReference>
<feature type="transmembrane region" description="Helical" evidence="26">
    <location>
        <begin position="101"/>
        <end position="125"/>
    </location>
</feature>
<comment type="catalytic activity">
    <reaction evidence="21">
        <text>sphing-4-enine 1-phosphate(in) + ATP + H2O = sphing-4-enine 1-phosphate(out) + ADP + phosphate + H(+)</text>
        <dbReference type="Rhea" id="RHEA:38951"/>
        <dbReference type="ChEBI" id="CHEBI:15377"/>
        <dbReference type="ChEBI" id="CHEBI:15378"/>
        <dbReference type="ChEBI" id="CHEBI:30616"/>
        <dbReference type="ChEBI" id="CHEBI:43474"/>
        <dbReference type="ChEBI" id="CHEBI:60119"/>
        <dbReference type="ChEBI" id="CHEBI:456216"/>
    </reaction>
    <physiologicalReaction direction="left-to-right" evidence="21">
        <dbReference type="Rhea" id="RHEA:38952"/>
    </physiologicalReaction>
</comment>
<evidence type="ECO:0000256" key="26">
    <source>
        <dbReference type="SAM" id="Phobius"/>
    </source>
</evidence>
<proteinExistence type="inferred from homology"/>
<keyword evidence="9" id="KW-0378">Hydrolase</keyword>
<evidence type="ECO:0000256" key="13">
    <source>
        <dbReference type="ARBA" id="ARBA00023055"/>
    </source>
</evidence>
<dbReference type="FunFam" id="1.20.1560.10:FF:000001">
    <property type="entry name" value="ATP-binding cassette subfamily C member 1"/>
    <property type="match status" value="1"/>
</dbReference>
<dbReference type="InterPro" id="IPR003439">
    <property type="entry name" value="ABC_transporter-like_ATP-bd"/>
</dbReference>
<protein>
    <recommendedName>
        <fullName evidence="17">Multidrug resistance-associated protein 1</fullName>
        <ecNumber evidence="3">7.6.2.2</ecNumber>
        <ecNumber evidence="15">7.6.2.3</ecNumber>
    </recommendedName>
    <alternativeName>
        <fullName evidence="20">ATP-binding cassette sub-family C member 1</fullName>
    </alternativeName>
    <alternativeName>
        <fullName evidence="19">Glutathione-S-conjugate-translocating ATPase ABCC1</fullName>
    </alternativeName>
    <alternativeName>
        <fullName evidence="18">Leukotriene C(4) transporter</fullName>
    </alternativeName>
</protein>
<dbReference type="InterPro" id="IPR017871">
    <property type="entry name" value="ABC_transporter-like_CS"/>
</dbReference>
<dbReference type="InterPro" id="IPR003593">
    <property type="entry name" value="AAA+_ATPase"/>
</dbReference>
<evidence type="ECO:0000256" key="4">
    <source>
        <dbReference type="ARBA" id="ARBA00022448"/>
    </source>
</evidence>
<comment type="catalytic activity">
    <reaction evidence="24">
        <text>2',3'-cGAMP(in) + ATP + H2O = 2',3'-cGAMP(out) + ADP + phosphate + H(+)</text>
        <dbReference type="Rhea" id="RHEA:74887"/>
        <dbReference type="ChEBI" id="CHEBI:15377"/>
        <dbReference type="ChEBI" id="CHEBI:15378"/>
        <dbReference type="ChEBI" id="CHEBI:30616"/>
        <dbReference type="ChEBI" id="CHEBI:43474"/>
        <dbReference type="ChEBI" id="CHEBI:143093"/>
        <dbReference type="ChEBI" id="CHEBI:456216"/>
    </reaction>
</comment>
<organism evidence="29 30">
    <name type="scientific">Pangasianodon hypophthalmus</name>
    <name type="common">Striped catfish</name>
    <name type="synonym">Helicophagus hypophthalmus</name>
    <dbReference type="NCBI Taxonomy" id="310915"/>
    <lineage>
        <taxon>Eukaryota</taxon>
        <taxon>Metazoa</taxon>
        <taxon>Chordata</taxon>
        <taxon>Craniata</taxon>
        <taxon>Vertebrata</taxon>
        <taxon>Euteleostomi</taxon>
        <taxon>Actinopterygii</taxon>
        <taxon>Neopterygii</taxon>
        <taxon>Teleostei</taxon>
        <taxon>Ostariophysi</taxon>
        <taxon>Siluriformes</taxon>
        <taxon>Pangasiidae</taxon>
        <taxon>Pangasianodon</taxon>
    </lineage>
</organism>
<dbReference type="GO" id="GO:0016323">
    <property type="term" value="C:basolateral plasma membrane"/>
    <property type="evidence" value="ECO:0007669"/>
    <property type="project" value="TreeGrafter"/>
</dbReference>
<evidence type="ECO:0000256" key="24">
    <source>
        <dbReference type="ARBA" id="ARBA00048171"/>
    </source>
</evidence>
<evidence type="ECO:0000256" key="12">
    <source>
        <dbReference type="ARBA" id="ARBA00022989"/>
    </source>
</evidence>
<dbReference type="CDD" id="cd18595">
    <property type="entry name" value="ABC_6TM_MRP1_2_3_6_D1_like"/>
    <property type="match status" value="1"/>
</dbReference>
<evidence type="ECO:0000256" key="5">
    <source>
        <dbReference type="ARBA" id="ARBA00022475"/>
    </source>
</evidence>
<evidence type="ECO:0000256" key="3">
    <source>
        <dbReference type="ARBA" id="ARBA00012191"/>
    </source>
</evidence>
<dbReference type="Pfam" id="PF00005">
    <property type="entry name" value="ABC_tran"/>
    <property type="match status" value="2"/>
</dbReference>
<feature type="transmembrane region" description="Helical" evidence="26">
    <location>
        <begin position="1183"/>
        <end position="1205"/>
    </location>
</feature>
<dbReference type="PANTHER" id="PTHR24223">
    <property type="entry name" value="ATP-BINDING CASSETTE SUB-FAMILY C"/>
    <property type="match status" value="1"/>
</dbReference>
<keyword evidence="12 26" id="KW-1133">Transmembrane helix</keyword>
<comment type="catalytic activity">
    <reaction evidence="22">
        <text>leukotriene C4(in) + ATP + H2O = leukotriene C4(out) + ADP + phosphate + H(+)</text>
        <dbReference type="Rhea" id="RHEA:38963"/>
        <dbReference type="ChEBI" id="CHEBI:15377"/>
        <dbReference type="ChEBI" id="CHEBI:15378"/>
        <dbReference type="ChEBI" id="CHEBI:30616"/>
        <dbReference type="ChEBI" id="CHEBI:43474"/>
        <dbReference type="ChEBI" id="CHEBI:57973"/>
        <dbReference type="ChEBI" id="CHEBI:456216"/>
    </reaction>
    <physiologicalReaction direction="left-to-right" evidence="22">
        <dbReference type="Rhea" id="RHEA:38964"/>
    </physiologicalReaction>
</comment>
<dbReference type="GO" id="GO:0015431">
    <property type="term" value="F:ABC-type glutathione S-conjugate transporter activity"/>
    <property type="evidence" value="ECO:0007669"/>
    <property type="project" value="UniProtKB-EC"/>
</dbReference>
<evidence type="ECO:0000256" key="22">
    <source>
        <dbReference type="ARBA" id="ARBA00047523"/>
    </source>
</evidence>
<feature type="transmembrane region" description="Helical" evidence="26">
    <location>
        <begin position="364"/>
        <end position="385"/>
    </location>
</feature>
<comment type="similarity">
    <text evidence="2">Belongs to the ABC transporter superfamily. ABCC family. Conjugate transporter (TC 3.A.1.208) subfamily.</text>
</comment>
<feature type="transmembrane region" description="Helical" evidence="26">
    <location>
        <begin position="465"/>
        <end position="485"/>
    </location>
</feature>
<keyword evidence="30" id="KW-1185">Reference proteome</keyword>
<dbReference type="SMART" id="SM00382">
    <property type="entry name" value="AAA"/>
    <property type="match status" value="2"/>
</dbReference>
<evidence type="ECO:0000256" key="1">
    <source>
        <dbReference type="ARBA" id="ARBA00004651"/>
    </source>
</evidence>
<dbReference type="InterPro" id="IPR056227">
    <property type="entry name" value="TMD0_ABC"/>
</dbReference>
<keyword evidence="11" id="KW-1278">Translocase</keyword>
<feature type="transmembrane region" description="Helical" evidence="26">
    <location>
        <begin position="170"/>
        <end position="189"/>
    </location>
</feature>
<sequence>MDRFCSAGSSDSSDPIWDWNRTWRSQNPDVTQCFQNTILIWIPCFYLWLFAPFYFLYLKSHNRGYICMSRLNKAKTVTGLLLWIICWSDVFYSLWERGHGVAVAPVYLVSPTLLGITMLLATFFIQYERMKGVQSSGVMLNFWLIALVCATFTFRSKILQALDEPASVNIFRYTTFYIYYALLLISLILSCMSDQLPLFSPTVKDPNPCPEAGASFLSRISFWWITGLLMRGYKKPLEEKDLWSLNPDDESQMVVPQLVRRWNHECTKVKRPEDKAIYSPKRSTKAEEKDRQPIEEAEILISRAPQKTREPSLFLSLCWTFGPYFLVSSVYKIIHDILMFAGPEILRLLIQFVNDSSAPSWHGYFYTALLFVCTCVQTLILQRYFHVCFVTGMRLRTAIVGAVYRKALVITNAARRTSTVGEIVNLMSVDAQRFMDLITYINMIWSAPLQVILALYFLWQNLGPSVLAGVAVMVLMVPVNAVIAMKTKTYQVAQMKSKDNRIKLMNEVLNGIKVLKLYAWELAFRDKVSQIRESELHVLKKAAYLAAASTFTWVCAPFLVALSTFAVYVLVDENNILDAQKAFVSLALFNILRFPLNMLPMVISSMVQASVSMKRLRVFLSHEELEEDSVDRRAVTGSPESIRIVDGTFSWSRDDPPALKRVNVCIPEGALVAVVGQVGSGKSSLLSALLGEMHKQEGFVSVKGSVAYVPQQAWIQNATLRENIVFGQQMKESSYQRVLEACALLPDLEILPGGDDTEIGEKGVNLSGGQKQRVSLARAVYCDCSVYLLDDPLSAVDAHVGKHIFEKVIGPQGLLQGCTRVLVTHGLSFLPQVDLILVMEDGQITEAGSYTELLGRHAAFAEFLRSHTNAEREEESEVGDTTPRKTLENGGPAALLRQSQVSLTAAGTMKQKTESNDVKEQKTKSTDVAKLTEADKAKTGRVKLAVFWEYMKAIGVCLSIFSIFLFLAHHVASLGSNYWLSLWTDDPVINGTQPNRDMRLGVYGALGLTQGIAVFSYSISVSVGGILASRYLHETMLYNVLRSPMSFFERTPSGNLVNRFSKETDTIDSVIPSIIKMFMGSMFNVLGACTVILIATPLVAIIIPPLGLFYFFVQRFYVASSRQLKRLESVSRSPVYTHFNETLLGTSVIRAFGVQNRFIGESDRRVDHNQKAYYPSIVANRWLAVRLEFVGNCIVTFAAFFAVMARDSLSPGLMGLSISYALQVTASLNWLVRMSSELETNIVAVEKVKEYGETEKEAEWRLEKSSVPPGWPTGGHIEMRNFGLRYRQDLELAIHDINVTIEGGEKVGIVGRTGAGKSSLTLGLFRIIEAAQGEICIDGVNIAELGLHELRSRITIIPQDPVLFSGSLRMNLDPFDGYSDEEVWKALELAHLKSFVSGLQEKLNHECSEGGENLSLGQRQLVCLARALLRKTKILVLDEATAAVDMETDKLIQSTIRTQFEECTVLTIAHRLNTIMDYTRVLVLDKGQMVEFDSPSSLIAKRGIFYKMAKDSGLA</sequence>
<dbReference type="Pfam" id="PF00664">
    <property type="entry name" value="ABC_membrane"/>
    <property type="match status" value="2"/>
</dbReference>
<feature type="domain" description="ABC transporter" evidence="27">
    <location>
        <begin position="642"/>
        <end position="866"/>
    </location>
</feature>
<keyword evidence="14 26" id="KW-0472">Membrane</keyword>
<feature type="transmembrane region" description="Helical" evidence="26">
    <location>
        <begin position="1085"/>
        <end position="1113"/>
    </location>
</feature>
<dbReference type="CDD" id="cd03244">
    <property type="entry name" value="ABCC_MRP_domain2"/>
    <property type="match status" value="1"/>
</dbReference>
<keyword evidence="4" id="KW-0813">Transport</keyword>
<comment type="catalytic activity">
    <reaction evidence="23">
        <text>17beta-estradiol 17-O-(beta-D-glucuronate)(in) + ATP + H2O = 17beta-estradiol 17-O-(beta-D-glucuronate)(out) + ADP + phosphate + H(+)</text>
        <dbReference type="Rhea" id="RHEA:60128"/>
        <dbReference type="ChEBI" id="CHEBI:15377"/>
        <dbReference type="ChEBI" id="CHEBI:15378"/>
        <dbReference type="ChEBI" id="CHEBI:30616"/>
        <dbReference type="ChEBI" id="CHEBI:43474"/>
        <dbReference type="ChEBI" id="CHEBI:82961"/>
        <dbReference type="ChEBI" id="CHEBI:456216"/>
    </reaction>
    <physiologicalReaction direction="left-to-right" evidence="23">
        <dbReference type="Rhea" id="RHEA:60129"/>
    </physiologicalReaction>
</comment>
<keyword evidence="10" id="KW-0067">ATP-binding</keyword>
<dbReference type="Gene3D" id="1.20.1560.10">
    <property type="entry name" value="ABC transporter type 1, transmembrane domain"/>
    <property type="match status" value="2"/>
</dbReference>
<dbReference type="InterPro" id="IPR011527">
    <property type="entry name" value="ABC1_TM_dom"/>
</dbReference>
<evidence type="ECO:0000259" key="27">
    <source>
        <dbReference type="PROSITE" id="PS50893"/>
    </source>
</evidence>
<dbReference type="GO" id="GO:0034634">
    <property type="term" value="F:glutathione transmembrane transporter activity"/>
    <property type="evidence" value="ECO:0007669"/>
    <property type="project" value="TreeGrafter"/>
</dbReference>
<dbReference type="InterPro" id="IPR050173">
    <property type="entry name" value="ABC_transporter_C-like"/>
</dbReference>
<keyword evidence="8" id="KW-0547">Nucleotide-binding</keyword>
<feature type="region of interest" description="Disordered" evidence="25">
    <location>
        <begin position="869"/>
        <end position="891"/>
    </location>
</feature>
<dbReference type="GO" id="GO:0005524">
    <property type="term" value="F:ATP binding"/>
    <property type="evidence" value="ECO:0007669"/>
    <property type="project" value="UniProtKB-KW"/>
</dbReference>
<dbReference type="CDD" id="cd03250">
    <property type="entry name" value="ABCC_MRP_domain1"/>
    <property type="match status" value="1"/>
</dbReference>
<feature type="domain" description="ABC transporter" evidence="27">
    <location>
        <begin position="1279"/>
        <end position="1511"/>
    </location>
</feature>
<accession>A0A5N5MHA0</accession>
<evidence type="ECO:0000256" key="16">
    <source>
        <dbReference type="ARBA" id="ARBA00034018"/>
    </source>
</evidence>
<evidence type="ECO:0000256" key="20">
    <source>
        <dbReference type="ARBA" id="ARBA00042274"/>
    </source>
</evidence>
<evidence type="ECO:0000313" key="29">
    <source>
        <dbReference type="EMBL" id="KAB5553641.1"/>
    </source>
</evidence>
<feature type="compositionally biased region" description="Basic and acidic residues" evidence="25">
    <location>
        <begin position="911"/>
        <end position="926"/>
    </location>
</feature>
<evidence type="ECO:0000256" key="19">
    <source>
        <dbReference type="ARBA" id="ARBA00041913"/>
    </source>
</evidence>
<feature type="region of interest" description="Disordered" evidence="25">
    <location>
        <begin position="907"/>
        <end position="926"/>
    </location>
</feature>
<dbReference type="SUPFAM" id="SSF90123">
    <property type="entry name" value="ABC transporter transmembrane region"/>
    <property type="match status" value="2"/>
</dbReference>
<dbReference type="PROSITE" id="PS50893">
    <property type="entry name" value="ABC_TRANSPORTER_2"/>
    <property type="match status" value="2"/>
</dbReference>
<reference evidence="29 30" key="1">
    <citation type="submission" date="2019-06" db="EMBL/GenBank/DDBJ databases">
        <title>A chromosome-scale genome assembly of the striped catfish, Pangasianodon hypophthalmus.</title>
        <authorList>
            <person name="Wen M."/>
            <person name="Zahm M."/>
            <person name="Roques C."/>
            <person name="Cabau C."/>
            <person name="Klopp C."/>
            <person name="Donnadieu C."/>
            <person name="Jouanno E."/>
            <person name="Avarre J.-C."/>
            <person name="Campet M."/>
            <person name="Ha T.T.T."/>
            <person name="Dugue R."/>
            <person name="Lampietro C."/>
            <person name="Louis A."/>
            <person name="Herpin A."/>
            <person name="Echchiki A."/>
            <person name="Berthelot C."/>
            <person name="Parey E."/>
            <person name="Roest-Crollius H."/>
            <person name="Braasch I."/>
            <person name="Postlethwait J."/>
            <person name="Bobe J."/>
            <person name="Montfort J."/>
            <person name="Bouchez O."/>
            <person name="Begum T."/>
            <person name="Schartl M."/>
            <person name="Guiguen Y."/>
        </authorList>
    </citation>
    <scope>NUCLEOTIDE SEQUENCE [LARGE SCALE GENOMIC DNA]</scope>
    <source>
        <strain evidence="29 30">Indonesia</strain>
        <tissue evidence="29">Blood</tissue>
    </source>
</reference>
<feature type="domain" description="ABC transmembrane type-1" evidence="28">
    <location>
        <begin position="960"/>
        <end position="1240"/>
    </location>
</feature>
<keyword evidence="13" id="KW-0445">Lipid transport</keyword>
<dbReference type="FunFam" id="3.40.50.300:FF:000074">
    <property type="entry name" value="Multidrug resistance-associated protein 5 isoform 1"/>
    <property type="match status" value="1"/>
</dbReference>
<evidence type="ECO:0000256" key="6">
    <source>
        <dbReference type="ARBA" id="ARBA00022692"/>
    </source>
</evidence>
<comment type="catalytic activity">
    <reaction evidence="16">
        <text>ATP + H2O + xenobioticSide 1 = ADP + phosphate + xenobioticSide 2.</text>
        <dbReference type="EC" id="7.6.2.2"/>
    </reaction>
</comment>
<dbReference type="EMBL" id="VFJC01000014">
    <property type="protein sequence ID" value="KAB5553641.1"/>
    <property type="molecule type" value="Genomic_DNA"/>
</dbReference>
<dbReference type="FunFam" id="3.40.50.300:FF:000293">
    <property type="entry name" value="ATP binding cassette subfamily C member 1"/>
    <property type="match status" value="1"/>
</dbReference>
<dbReference type="NCBIfam" id="TIGR00957">
    <property type="entry name" value="MRP_assoc_pro"/>
    <property type="match status" value="1"/>
</dbReference>
<gene>
    <name evidence="29" type="ORF">PHYPO_G00040950</name>
</gene>
<feature type="transmembrane region" description="Helical" evidence="26">
    <location>
        <begin position="137"/>
        <end position="158"/>
    </location>
</feature>
<evidence type="ECO:0000256" key="2">
    <source>
        <dbReference type="ARBA" id="ARBA00009726"/>
    </source>
</evidence>
<dbReference type="FunFam" id="1.20.1560.10:FF:000007">
    <property type="entry name" value="ATP-binding cassette subfamily C member 1"/>
    <property type="match status" value="1"/>
</dbReference>
<dbReference type="InterPro" id="IPR027417">
    <property type="entry name" value="P-loop_NTPase"/>
</dbReference>
<dbReference type="EC" id="7.6.2.2" evidence="3"/>
<evidence type="ECO:0000256" key="25">
    <source>
        <dbReference type="SAM" id="MobiDB-lite"/>
    </source>
</evidence>
<dbReference type="SUPFAM" id="SSF52540">
    <property type="entry name" value="P-loop containing nucleoside triphosphate hydrolases"/>
    <property type="match status" value="2"/>
</dbReference>
<dbReference type="InterPro" id="IPR005292">
    <property type="entry name" value="MRP"/>
</dbReference>
<feature type="domain" description="ABC transmembrane type-1" evidence="28">
    <location>
        <begin position="333"/>
        <end position="608"/>
    </location>
</feature>
<evidence type="ECO:0000256" key="17">
    <source>
        <dbReference type="ARBA" id="ARBA00041009"/>
    </source>
</evidence>
<evidence type="ECO:0000256" key="18">
    <source>
        <dbReference type="ARBA" id="ARBA00041345"/>
    </source>
</evidence>
<dbReference type="EC" id="7.6.2.3" evidence="15"/>
<dbReference type="PANTHER" id="PTHR24223:SF241">
    <property type="entry name" value="MULTIDRUG RESISTANCE-ASSOCIATED PROTEIN 1"/>
    <property type="match status" value="1"/>
</dbReference>
<evidence type="ECO:0000256" key="15">
    <source>
        <dbReference type="ARBA" id="ARBA00024220"/>
    </source>
</evidence>
<dbReference type="Proteomes" id="UP000327468">
    <property type="component" value="Chromosome 13"/>
</dbReference>
<evidence type="ECO:0000256" key="10">
    <source>
        <dbReference type="ARBA" id="ARBA00022840"/>
    </source>
</evidence>
<feature type="transmembrane region" description="Helical" evidence="26">
    <location>
        <begin position="542"/>
        <end position="571"/>
    </location>
</feature>
<evidence type="ECO:0000256" key="11">
    <source>
        <dbReference type="ARBA" id="ARBA00022967"/>
    </source>
</evidence>
<comment type="subcellular location">
    <subcellularLocation>
        <location evidence="1">Cell membrane</location>
        <topology evidence="1">Multi-pass membrane protein</topology>
    </subcellularLocation>
</comment>
<keyword evidence="5" id="KW-1003">Cell membrane</keyword>
<feature type="transmembrane region" description="Helical" evidence="26">
    <location>
        <begin position="38"/>
        <end position="57"/>
    </location>
</feature>
<dbReference type="Gene3D" id="3.40.50.300">
    <property type="entry name" value="P-loop containing nucleotide triphosphate hydrolases"/>
    <property type="match status" value="2"/>
</dbReference>
<keyword evidence="6 26" id="KW-0812">Transmembrane</keyword>
<dbReference type="GO" id="GO:0016887">
    <property type="term" value="F:ATP hydrolysis activity"/>
    <property type="evidence" value="ECO:0007669"/>
    <property type="project" value="InterPro"/>
</dbReference>
<feature type="transmembrane region" description="Helical" evidence="26">
    <location>
        <begin position="77"/>
        <end position="95"/>
    </location>
</feature>
<dbReference type="Pfam" id="PF24357">
    <property type="entry name" value="TMD0_ABC"/>
    <property type="match status" value="1"/>
</dbReference>
<dbReference type="GO" id="GO:0008559">
    <property type="term" value="F:ABC-type xenobiotic transporter activity"/>
    <property type="evidence" value="ECO:0007669"/>
    <property type="project" value="UniProtKB-EC"/>
</dbReference>
<dbReference type="PROSITE" id="PS00211">
    <property type="entry name" value="ABC_TRANSPORTER_1"/>
    <property type="match status" value="2"/>
</dbReference>
<dbReference type="PROSITE" id="PS50929">
    <property type="entry name" value="ABC_TM1F"/>
    <property type="match status" value="2"/>
</dbReference>
<evidence type="ECO:0000256" key="9">
    <source>
        <dbReference type="ARBA" id="ARBA00022801"/>
    </source>
</evidence>
<dbReference type="CDD" id="cd18603">
    <property type="entry name" value="ABC_6TM_MRP1_2_3_6_D2_like"/>
    <property type="match status" value="1"/>
</dbReference>
<evidence type="ECO:0000256" key="8">
    <source>
        <dbReference type="ARBA" id="ARBA00022741"/>
    </source>
</evidence>
<feature type="transmembrane region" description="Helical" evidence="26">
    <location>
        <begin position="1000"/>
        <end position="1028"/>
    </location>
</feature>
<evidence type="ECO:0000259" key="28">
    <source>
        <dbReference type="PROSITE" id="PS50929"/>
    </source>
</evidence>
<comment type="caution">
    <text evidence="29">The sequence shown here is derived from an EMBL/GenBank/DDBJ whole genome shotgun (WGS) entry which is preliminary data.</text>
</comment>
<feature type="transmembrane region" description="Helical" evidence="26">
    <location>
        <begin position="583"/>
        <end position="607"/>
    </location>
</feature>
<evidence type="ECO:0000256" key="14">
    <source>
        <dbReference type="ARBA" id="ARBA00023136"/>
    </source>
</evidence>
<evidence type="ECO:0000256" key="7">
    <source>
        <dbReference type="ARBA" id="ARBA00022737"/>
    </source>
</evidence>
<evidence type="ECO:0000256" key="21">
    <source>
        <dbReference type="ARBA" id="ARBA00047354"/>
    </source>
</evidence>
<evidence type="ECO:0000313" key="30">
    <source>
        <dbReference type="Proteomes" id="UP000327468"/>
    </source>
</evidence>
<feature type="transmembrane region" description="Helical" evidence="26">
    <location>
        <begin position="313"/>
        <end position="334"/>
    </location>
</feature>
<dbReference type="InterPro" id="IPR036640">
    <property type="entry name" value="ABC1_TM_sf"/>
</dbReference>
<feature type="transmembrane region" description="Helical" evidence="26">
    <location>
        <begin position="953"/>
        <end position="980"/>
    </location>
</feature>
<evidence type="ECO:0000256" key="23">
    <source>
        <dbReference type="ARBA" id="ARBA00047576"/>
    </source>
</evidence>
<name>A0A5N5MHA0_PANHP</name>